<dbReference type="Proteomes" id="UP000094764">
    <property type="component" value="Unassembled WGS sequence"/>
</dbReference>
<accession>A0A1E5GSJ4</accession>
<protein>
    <submittedName>
        <fullName evidence="1">Uncharacterized protein</fullName>
    </submittedName>
</protein>
<sequence>MEELAKKLLKDLQKKLEKICVQAIGSAKIQKSHSKKQEAKKQGETAIESAKKALSSSSQTLEGAVKGQFGKKVTEAFEKQQQTLDKLSS</sequence>
<dbReference type="AlphaFoldDB" id="A0A1E5GSJ4"/>
<dbReference type="OrthoDB" id="2192860at2"/>
<reference evidence="2" key="1">
    <citation type="submission" date="2016-09" db="EMBL/GenBank/DDBJ databases">
        <authorList>
            <person name="Gulvik C.A."/>
        </authorList>
    </citation>
    <scope>NUCLEOTIDE SEQUENCE [LARGE SCALE GENOMIC DNA]</scope>
    <source>
        <strain evidence="2">LMG 26306</strain>
    </source>
</reference>
<keyword evidence="2" id="KW-1185">Reference proteome</keyword>
<comment type="caution">
    <text evidence="1">The sequence shown here is derived from an EMBL/GenBank/DDBJ whole genome shotgun (WGS) entry which is preliminary data.</text>
</comment>
<proteinExistence type="predicted"/>
<organism evidence="1 2">
    <name type="scientific">Enterococcus quebecensis</name>
    <dbReference type="NCBI Taxonomy" id="903983"/>
    <lineage>
        <taxon>Bacteria</taxon>
        <taxon>Bacillati</taxon>
        <taxon>Bacillota</taxon>
        <taxon>Bacilli</taxon>
        <taxon>Lactobacillales</taxon>
        <taxon>Enterococcaceae</taxon>
        <taxon>Enterococcus</taxon>
    </lineage>
</organism>
<evidence type="ECO:0000313" key="2">
    <source>
        <dbReference type="Proteomes" id="UP000094764"/>
    </source>
</evidence>
<dbReference type="EMBL" id="MIKB01000015">
    <property type="protein sequence ID" value="OEG15668.1"/>
    <property type="molecule type" value="Genomic_DNA"/>
</dbReference>
<dbReference type="STRING" id="903983.BCR23_09395"/>
<evidence type="ECO:0000313" key="1">
    <source>
        <dbReference type="EMBL" id="OEG15668.1"/>
    </source>
</evidence>
<gene>
    <name evidence="1" type="ORF">BCR23_09395</name>
</gene>
<name>A0A1E5GSJ4_9ENTE</name>
<dbReference type="RefSeq" id="WP_069635537.1">
    <property type="nucleotide sequence ID" value="NZ_JXKZ01000029.1"/>
</dbReference>